<protein>
    <submittedName>
        <fullName evidence="3">SDR family NAD(P)-dependent oxidoreductase</fullName>
    </submittedName>
</protein>
<evidence type="ECO:0000256" key="2">
    <source>
        <dbReference type="ARBA" id="ARBA00023002"/>
    </source>
</evidence>
<organism evidence="3 4">
    <name type="scientific">Paenibacillus lignilyticus</name>
    <dbReference type="NCBI Taxonomy" id="1172615"/>
    <lineage>
        <taxon>Bacteria</taxon>
        <taxon>Bacillati</taxon>
        <taxon>Bacillota</taxon>
        <taxon>Bacilli</taxon>
        <taxon>Bacillales</taxon>
        <taxon>Paenibacillaceae</taxon>
        <taxon>Paenibacillus</taxon>
    </lineage>
</organism>
<dbReference type="SUPFAM" id="SSF51735">
    <property type="entry name" value="NAD(P)-binding Rossmann-fold domains"/>
    <property type="match status" value="1"/>
</dbReference>
<dbReference type="Pfam" id="PF00106">
    <property type="entry name" value="adh_short"/>
    <property type="match status" value="1"/>
</dbReference>
<dbReference type="Proteomes" id="UP000673394">
    <property type="component" value="Unassembled WGS sequence"/>
</dbReference>
<comment type="caution">
    <text evidence="3">The sequence shown here is derived from an EMBL/GenBank/DDBJ whole genome shotgun (WGS) entry which is preliminary data.</text>
</comment>
<name>A0ABS5CNB9_9BACL</name>
<dbReference type="EMBL" id="JAGKSP010000040">
    <property type="protein sequence ID" value="MBP3967364.1"/>
    <property type="molecule type" value="Genomic_DNA"/>
</dbReference>
<dbReference type="Gene3D" id="3.40.50.720">
    <property type="entry name" value="NAD(P)-binding Rossmann-like Domain"/>
    <property type="match status" value="1"/>
</dbReference>
<keyword evidence="4" id="KW-1185">Reference proteome</keyword>
<reference evidence="3 4" key="1">
    <citation type="submission" date="2021-04" db="EMBL/GenBank/DDBJ databases">
        <title>Paenibacillus sp. DLE-14 whole genome sequence.</title>
        <authorList>
            <person name="Ham Y.J."/>
        </authorList>
    </citation>
    <scope>NUCLEOTIDE SEQUENCE [LARGE SCALE GENOMIC DNA]</scope>
    <source>
        <strain evidence="3 4">DLE-14</strain>
    </source>
</reference>
<sequence length="81" mass="8611">MLFGKVALVTGASSGIGRATAELMASRGAKVAIHYRDNIKGATGGADESLLRMRRIMCWGRPVLSVEEDDAQAKLSVVVHI</sequence>
<proteinExistence type="inferred from homology"/>
<evidence type="ECO:0000313" key="4">
    <source>
        <dbReference type="Proteomes" id="UP000673394"/>
    </source>
</evidence>
<keyword evidence="2" id="KW-0560">Oxidoreductase</keyword>
<dbReference type="InterPro" id="IPR036291">
    <property type="entry name" value="NAD(P)-bd_dom_sf"/>
</dbReference>
<dbReference type="PANTHER" id="PTHR48107">
    <property type="entry name" value="NADPH-DEPENDENT ALDEHYDE REDUCTASE-LIKE PROTEIN, CHLOROPLASTIC-RELATED"/>
    <property type="match status" value="1"/>
</dbReference>
<comment type="similarity">
    <text evidence="1">Belongs to the short-chain dehydrogenases/reductases (SDR) family.</text>
</comment>
<gene>
    <name evidence="3" type="ORF">I8J30_32360</name>
</gene>
<evidence type="ECO:0000313" key="3">
    <source>
        <dbReference type="EMBL" id="MBP3967364.1"/>
    </source>
</evidence>
<evidence type="ECO:0000256" key="1">
    <source>
        <dbReference type="ARBA" id="ARBA00006484"/>
    </source>
</evidence>
<dbReference type="InterPro" id="IPR002347">
    <property type="entry name" value="SDR_fam"/>
</dbReference>
<accession>A0ABS5CNB9</accession>